<keyword evidence="4" id="KW-0238">DNA-binding</keyword>
<dbReference type="Gene3D" id="1.10.1740.10">
    <property type="match status" value="1"/>
</dbReference>
<evidence type="ECO:0000256" key="2">
    <source>
        <dbReference type="ARBA" id="ARBA00023015"/>
    </source>
</evidence>
<dbReference type="NCBIfam" id="TIGR02937">
    <property type="entry name" value="sigma70-ECF"/>
    <property type="match status" value="1"/>
</dbReference>
<evidence type="ECO:0000256" key="5">
    <source>
        <dbReference type="ARBA" id="ARBA00023163"/>
    </source>
</evidence>
<dbReference type="Pfam" id="PF04542">
    <property type="entry name" value="Sigma70_r2"/>
    <property type="match status" value="1"/>
</dbReference>
<name>A0A2I1M8N1_9FIRM</name>
<organism evidence="7 8">
    <name type="scientific">Anaerococcus octavius</name>
    <dbReference type="NCBI Taxonomy" id="54007"/>
    <lineage>
        <taxon>Bacteria</taxon>
        <taxon>Bacillati</taxon>
        <taxon>Bacillota</taxon>
        <taxon>Tissierellia</taxon>
        <taxon>Tissierellales</taxon>
        <taxon>Peptoniphilaceae</taxon>
        <taxon>Anaerococcus</taxon>
    </lineage>
</organism>
<evidence type="ECO:0000259" key="6">
    <source>
        <dbReference type="Pfam" id="PF04542"/>
    </source>
</evidence>
<dbReference type="RefSeq" id="WP_101540518.1">
    <property type="nucleotide sequence ID" value="NZ_CALTZC010000013.1"/>
</dbReference>
<reference evidence="7 8" key="1">
    <citation type="submission" date="2017-12" db="EMBL/GenBank/DDBJ databases">
        <title>Phylogenetic diversity of female urinary microbiome.</title>
        <authorList>
            <person name="Thomas-White K."/>
            <person name="Wolfe A.J."/>
        </authorList>
    </citation>
    <scope>NUCLEOTIDE SEQUENCE [LARGE SCALE GENOMIC DNA]</scope>
    <source>
        <strain evidence="7 8">UMB0119</strain>
    </source>
</reference>
<dbReference type="PANTHER" id="PTHR43133:SF52">
    <property type="entry name" value="ECF RNA POLYMERASE SIGMA FACTOR SIGL"/>
    <property type="match status" value="1"/>
</dbReference>
<keyword evidence="8" id="KW-1185">Reference proteome</keyword>
<dbReference type="InterPro" id="IPR013325">
    <property type="entry name" value="RNA_pol_sigma_r2"/>
</dbReference>
<sequence length="162" mass="19258">MDIEKIYRIYFEDVYRFLLSLSKNKDIAQDITSETFLKVIYNSKKIENTTNIKAYIFTIAKNTYINYYKKNKLMITTDDIEKFDQGIDSFEESLIEDDKLKILRNAIDKLDEPYKSITKLRLNDLSFKEIGKIYGKTSNWACVCYYRAKEKLKDILENDYGL</sequence>
<evidence type="ECO:0000256" key="4">
    <source>
        <dbReference type="ARBA" id="ARBA00023125"/>
    </source>
</evidence>
<dbReference type="InterPro" id="IPR039425">
    <property type="entry name" value="RNA_pol_sigma-70-like"/>
</dbReference>
<dbReference type="PANTHER" id="PTHR43133">
    <property type="entry name" value="RNA POLYMERASE ECF-TYPE SIGMA FACTO"/>
    <property type="match status" value="1"/>
</dbReference>
<comment type="similarity">
    <text evidence="1">Belongs to the sigma-70 factor family. ECF subfamily.</text>
</comment>
<keyword evidence="3" id="KW-0731">Sigma factor</keyword>
<proteinExistence type="inferred from homology"/>
<dbReference type="Proteomes" id="UP000234335">
    <property type="component" value="Unassembled WGS sequence"/>
</dbReference>
<protein>
    <submittedName>
        <fullName evidence="7">RNA polymerase subunit sigma</fullName>
    </submittedName>
</protein>
<dbReference type="InterPro" id="IPR007627">
    <property type="entry name" value="RNA_pol_sigma70_r2"/>
</dbReference>
<evidence type="ECO:0000256" key="1">
    <source>
        <dbReference type="ARBA" id="ARBA00010641"/>
    </source>
</evidence>
<accession>A0A2I1M8N1</accession>
<dbReference type="GO" id="GO:0006352">
    <property type="term" value="P:DNA-templated transcription initiation"/>
    <property type="evidence" value="ECO:0007669"/>
    <property type="project" value="InterPro"/>
</dbReference>
<comment type="caution">
    <text evidence="7">The sequence shown here is derived from an EMBL/GenBank/DDBJ whole genome shotgun (WGS) entry which is preliminary data.</text>
</comment>
<dbReference type="AlphaFoldDB" id="A0A2I1M8N1"/>
<gene>
    <name evidence="7" type="ORF">CYJ34_06690</name>
</gene>
<evidence type="ECO:0000313" key="7">
    <source>
        <dbReference type="EMBL" id="PKZ16495.1"/>
    </source>
</evidence>
<evidence type="ECO:0000313" key="8">
    <source>
        <dbReference type="Proteomes" id="UP000234335"/>
    </source>
</evidence>
<keyword evidence="2" id="KW-0805">Transcription regulation</keyword>
<evidence type="ECO:0000256" key="3">
    <source>
        <dbReference type="ARBA" id="ARBA00023082"/>
    </source>
</evidence>
<dbReference type="GO" id="GO:0003677">
    <property type="term" value="F:DNA binding"/>
    <property type="evidence" value="ECO:0007669"/>
    <property type="project" value="UniProtKB-KW"/>
</dbReference>
<dbReference type="InterPro" id="IPR013324">
    <property type="entry name" value="RNA_pol_sigma_r3/r4-like"/>
</dbReference>
<dbReference type="GO" id="GO:0016987">
    <property type="term" value="F:sigma factor activity"/>
    <property type="evidence" value="ECO:0007669"/>
    <property type="project" value="UniProtKB-KW"/>
</dbReference>
<keyword evidence="5" id="KW-0804">Transcription</keyword>
<dbReference type="Gene3D" id="1.10.10.10">
    <property type="entry name" value="Winged helix-like DNA-binding domain superfamily/Winged helix DNA-binding domain"/>
    <property type="match status" value="1"/>
</dbReference>
<dbReference type="SUPFAM" id="SSF88946">
    <property type="entry name" value="Sigma2 domain of RNA polymerase sigma factors"/>
    <property type="match status" value="1"/>
</dbReference>
<feature type="domain" description="RNA polymerase sigma-70 region 2" evidence="6">
    <location>
        <begin position="7"/>
        <end position="72"/>
    </location>
</feature>
<dbReference type="InterPro" id="IPR036388">
    <property type="entry name" value="WH-like_DNA-bd_sf"/>
</dbReference>
<dbReference type="InterPro" id="IPR014284">
    <property type="entry name" value="RNA_pol_sigma-70_dom"/>
</dbReference>
<dbReference type="SUPFAM" id="SSF88659">
    <property type="entry name" value="Sigma3 and sigma4 domains of RNA polymerase sigma factors"/>
    <property type="match status" value="1"/>
</dbReference>
<dbReference type="EMBL" id="PKGS01000004">
    <property type="protein sequence ID" value="PKZ16495.1"/>
    <property type="molecule type" value="Genomic_DNA"/>
</dbReference>